<gene>
    <name evidence="1" type="ORF">A4G28_08690</name>
</gene>
<comment type="caution">
    <text evidence="1">The sequence shown here is derived from an EMBL/GenBank/DDBJ whole genome shotgun (WGS) entry which is preliminary data.</text>
</comment>
<protein>
    <submittedName>
        <fullName evidence="1">Uncharacterized protein</fullName>
    </submittedName>
</protein>
<evidence type="ECO:0000313" key="2">
    <source>
        <dbReference type="Proteomes" id="UP000077342"/>
    </source>
</evidence>
<dbReference type="AlphaFoldDB" id="A0A164AE04"/>
<accession>A0A164AE04</accession>
<proteinExistence type="predicted"/>
<sequence length="72" mass="8167">MASFQLSAETAAIILARLGCRYFWNGFYFLTAAQRCNGSGYPDRLGRPVLHERHVSARRLADELVQVGRLLR</sequence>
<reference evidence="2" key="1">
    <citation type="submission" date="2016-04" db="EMBL/GenBank/DDBJ databases">
        <authorList>
            <person name="Strapagiel D."/>
            <person name="Borowka P."/>
            <person name="Marciniak B."/>
            <person name="Bakula Z."/>
            <person name="Van Ingen J."/>
            <person name="Safianowska A."/>
            <person name="Dziadek J."/>
            <person name="Jagielski T."/>
        </authorList>
    </citation>
    <scope>NUCLEOTIDE SEQUENCE [LARGE SCALE GENOMIC DNA]</scope>
    <source>
        <strain evidence="2">1010001458</strain>
    </source>
</reference>
<organism evidence="1 2">
    <name type="scientific">Mycobacterium ostraviense</name>
    <dbReference type="NCBI Taxonomy" id="2738409"/>
    <lineage>
        <taxon>Bacteria</taxon>
        <taxon>Bacillati</taxon>
        <taxon>Actinomycetota</taxon>
        <taxon>Actinomycetes</taxon>
        <taxon>Mycobacteriales</taxon>
        <taxon>Mycobacteriaceae</taxon>
        <taxon>Mycobacterium</taxon>
    </lineage>
</organism>
<evidence type="ECO:0000313" key="1">
    <source>
        <dbReference type="EMBL" id="KZS62381.1"/>
    </source>
</evidence>
<name>A0A164AE04_9MYCO</name>
<keyword evidence="2" id="KW-1185">Reference proteome</keyword>
<dbReference type="EMBL" id="LWCI01000107">
    <property type="protein sequence ID" value="KZS62381.1"/>
    <property type="molecule type" value="Genomic_DNA"/>
</dbReference>
<dbReference type="Proteomes" id="UP000077342">
    <property type="component" value="Unassembled WGS sequence"/>
</dbReference>